<dbReference type="InterPro" id="IPR013783">
    <property type="entry name" value="Ig-like_fold"/>
</dbReference>
<evidence type="ECO:0000313" key="11">
    <source>
        <dbReference type="EMBL" id="MDN6899673.1"/>
    </source>
</evidence>
<feature type="domain" description="Gram-positive cocci surface proteins LPxTG" evidence="8">
    <location>
        <begin position="850"/>
        <end position="886"/>
    </location>
</feature>
<evidence type="ECO:0000259" key="8">
    <source>
        <dbReference type="Pfam" id="PF00746"/>
    </source>
</evidence>
<dbReference type="InterPro" id="IPR048052">
    <property type="entry name" value="FM1-like"/>
</dbReference>
<comment type="caution">
    <text evidence="11">The sequence shown here is derived from an EMBL/GenBank/DDBJ whole genome shotgun (WGS) entry which is preliminary data.</text>
</comment>
<feature type="transmembrane region" description="Helical" evidence="6">
    <location>
        <begin position="861"/>
        <end position="879"/>
    </location>
</feature>
<dbReference type="NCBIfam" id="TIGR04226">
    <property type="entry name" value="RrgB_K2N_iso_D2"/>
    <property type="match status" value="1"/>
</dbReference>
<dbReference type="Proteomes" id="UP001167919">
    <property type="component" value="Unassembled WGS sequence"/>
</dbReference>
<evidence type="ECO:0000313" key="12">
    <source>
        <dbReference type="Proteomes" id="UP001167919"/>
    </source>
</evidence>
<feature type="domain" description="SpaA-like prealbumin fold" evidence="10">
    <location>
        <begin position="202"/>
        <end position="289"/>
    </location>
</feature>
<comment type="similarity">
    <text evidence="1">Belongs to the serine-aspartate repeat-containing protein (SDr) family.</text>
</comment>
<dbReference type="InterPro" id="IPR041033">
    <property type="entry name" value="SpaA_PFL_dom_1"/>
</dbReference>
<dbReference type="PANTHER" id="PTHR36108">
    <property type="entry name" value="COLOSSIN-B-RELATED"/>
    <property type="match status" value="1"/>
</dbReference>
<feature type="domain" description="SpaA-like prealbumin fold" evidence="10">
    <location>
        <begin position="733"/>
        <end position="836"/>
    </location>
</feature>
<keyword evidence="6" id="KW-0472">Membrane</keyword>
<gene>
    <name evidence="11" type="ORF">EVC35_01455</name>
</gene>
<feature type="chain" id="PRO_5042474572" evidence="7">
    <location>
        <begin position="20"/>
        <end position="889"/>
    </location>
</feature>
<dbReference type="Pfam" id="PF00746">
    <property type="entry name" value="Gram_pos_anchor"/>
    <property type="match status" value="1"/>
</dbReference>
<dbReference type="EMBL" id="SDWY01000001">
    <property type="protein sequence ID" value="MDN6899673.1"/>
    <property type="molecule type" value="Genomic_DNA"/>
</dbReference>
<keyword evidence="2" id="KW-0134">Cell wall</keyword>
<evidence type="ECO:0000256" key="4">
    <source>
        <dbReference type="ARBA" id="ARBA00022729"/>
    </source>
</evidence>
<feature type="domain" description="Gram-positive pilin subunit D1 N-terminal" evidence="9">
    <location>
        <begin position="416"/>
        <end position="571"/>
    </location>
</feature>
<accession>A0AAJ1R7X6</accession>
<dbReference type="Pfam" id="PF16555">
    <property type="entry name" value="GramPos_pilinD1"/>
    <property type="match status" value="2"/>
</dbReference>
<organism evidence="11 12">
    <name type="scientific">Oenococcus sicerae</name>
    <dbReference type="NCBI Taxonomy" id="2203724"/>
    <lineage>
        <taxon>Bacteria</taxon>
        <taxon>Bacillati</taxon>
        <taxon>Bacillota</taxon>
        <taxon>Bacilli</taxon>
        <taxon>Lactobacillales</taxon>
        <taxon>Lactobacillaceae</taxon>
        <taxon>Oenococcus</taxon>
    </lineage>
</organism>
<dbReference type="RefSeq" id="WP_301710926.1">
    <property type="nucleotide sequence ID" value="NZ_SDWY01000001.1"/>
</dbReference>
<evidence type="ECO:0000256" key="7">
    <source>
        <dbReference type="SAM" id="SignalP"/>
    </source>
</evidence>
<evidence type="ECO:0000256" key="3">
    <source>
        <dbReference type="ARBA" id="ARBA00022525"/>
    </source>
</evidence>
<dbReference type="NCBIfam" id="TIGR01167">
    <property type="entry name" value="LPXTG_anchor"/>
    <property type="match status" value="2"/>
</dbReference>
<sequence length="889" mass="95683">MIKKMIYFLIALLTFLAFSLTISDQKAAAASDTGQTTVILHHRLFWDNLPADQTVTSDDGSFPGKNTTFAVYDITSEYHHALKQHDSHFLASFKGMTETEISDYVKKNDLTELAQTVTDENGIANFDLASNDQQAYLIVSVGNNQKQVNDLVFEQRPDPIAINFPIYVGETNQLLNPVNIYTKSAVISRVPYFFKYGETLSKETKALAGVQFVFYKIDAGQKYYLTSANNWIQTTSPLSNELVEKFVSDKNGLVTLNNSQLLAGSYYFQEVKTAAGYTISAAAEKIEVDIPAISDISNLQTIKVNGQALLKLTDGQIPDSAYKTAVPKVYNYQAGPKKTENQLFPFLPQTGETIGAISLIGLLIILVIGLIFIKKGKGFKKMKKRIWALLTSLILALPLFASLFVAGGQVFATTTDTVNVTIHKRVFDQGTVPANKQNTGDTMNDFGGTPLAGVTFTAYDVTDQYLSYRSDGAGMTAEAAIQKIQNDAAMTAPAYAAKIADGVTTNPDGTYTFTNLALKNGDKDKVYLFVETNSPSNIIAKAAPIVLAMPIFKGSSNTDINKDIHVYPKNEQATAITKDLDDASKTKLEVTLPDGSKIYNAGFGQTFGYKVVVAVPWNIQSKDTFNVIDNPDKGIDIDASTVTVAGLTKGSDYTVQTNQVAGHGAGYKITFNTQSAGVIANAGKLLTISYQAVLTNDAVADTAINNTATLTIGNGTDLTTTPTDGPNIYTGGAKFIKQDKQSSAALAGAKFVLVTLDSNGNVAQYASQDANGKYTWSNDASTATTYTSGANGGFTLEGLNYSSTLENGGSYAVVETQAPDGYVLLTDPLKFTITKGSFSDSSIIHVLDIKKGVLPATGGTGIYLFLIAGSLLMSGAYVWNKRNKRNSEI</sequence>
<feature type="transmembrane region" description="Helical" evidence="6">
    <location>
        <begin position="385"/>
        <end position="406"/>
    </location>
</feature>
<dbReference type="InterPro" id="IPR019931">
    <property type="entry name" value="LPXTG_anchor"/>
</dbReference>
<evidence type="ECO:0000259" key="9">
    <source>
        <dbReference type="Pfam" id="PF16555"/>
    </source>
</evidence>
<evidence type="ECO:0000256" key="5">
    <source>
        <dbReference type="ARBA" id="ARBA00023088"/>
    </source>
</evidence>
<feature type="signal peptide" evidence="7">
    <location>
        <begin position="1"/>
        <end position="19"/>
    </location>
</feature>
<dbReference type="Pfam" id="PF17802">
    <property type="entry name" value="SpaA"/>
    <property type="match status" value="2"/>
</dbReference>
<name>A0AAJ1R7X6_9LACO</name>
<keyword evidence="6" id="KW-0812">Transmembrane</keyword>
<evidence type="ECO:0000256" key="6">
    <source>
        <dbReference type="SAM" id="Phobius"/>
    </source>
</evidence>
<keyword evidence="5" id="KW-0572">Peptidoglycan-anchor</keyword>
<feature type="transmembrane region" description="Helical" evidence="6">
    <location>
        <begin position="354"/>
        <end position="373"/>
    </location>
</feature>
<dbReference type="Gene3D" id="2.60.40.740">
    <property type="match status" value="1"/>
</dbReference>
<dbReference type="InterPro" id="IPR026466">
    <property type="entry name" value="Fim_isopep_form_D2_dom"/>
</dbReference>
<dbReference type="PANTHER" id="PTHR36108:SF13">
    <property type="entry name" value="COLOSSIN-B-RELATED"/>
    <property type="match status" value="1"/>
</dbReference>
<keyword evidence="4 7" id="KW-0732">Signal</keyword>
<keyword evidence="3" id="KW-0964">Secreted</keyword>
<proteinExistence type="inferred from homology"/>
<keyword evidence="6" id="KW-1133">Transmembrane helix</keyword>
<reference evidence="11" key="1">
    <citation type="submission" date="2019-01" db="EMBL/GenBank/DDBJ databases">
        <title>Oenococcus sicerae UCMA17102.</title>
        <authorList>
            <person name="Cousin F.J."/>
            <person name="Le Guellec R."/>
            <person name="Cretenet M."/>
        </authorList>
    </citation>
    <scope>NUCLEOTIDE SEQUENCE</scope>
    <source>
        <strain evidence="11">UCMA17102</strain>
    </source>
</reference>
<dbReference type="AlphaFoldDB" id="A0AAJ1R7X6"/>
<dbReference type="InterPro" id="IPR032364">
    <property type="entry name" value="GramPos_pilinD1_N"/>
</dbReference>
<protein>
    <submittedName>
        <fullName evidence="11">Isopeptide-forming domain-containing fimbrial protein</fullName>
    </submittedName>
</protein>
<feature type="domain" description="Gram-positive pilin subunit D1 N-terminal" evidence="9">
    <location>
        <begin position="35"/>
        <end position="183"/>
    </location>
</feature>
<evidence type="ECO:0000256" key="2">
    <source>
        <dbReference type="ARBA" id="ARBA00022512"/>
    </source>
</evidence>
<evidence type="ECO:0000259" key="10">
    <source>
        <dbReference type="Pfam" id="PF17802"/>
    </source>
</evidence>
<dbReference type="NCBIfam" id="NF033902">
    <property type="entry name" value="iso_D2_wall_anc"/>
    <property type="match status" value="1"/>
</dbReference>
<dbReference type="Gene3D" id="2.60.40.10">
    <property type="entry name" value="Immunoglobulins"/>
    <property type="match status" value="4"/>
</dbReference>
<evidence type="ECO:0000256" key="1">
    <source>
        <dbReference type="ARBA" id="ARBA00007257"/>
    </source>
</evidence>